<evidence type="ECO:0000256" key="2">
    <source>
        <dbReference type="ARBA" id="ARBA00022771"/>
    </source>
</evidence>
<protein>
    <recommendedName>
        <fullName evidence="6">FYVE-type domain-containing protein</fullName>
    </recommendedName>
</protein>
<dbReference type="GO" id="GO:0007032">
    <property type="term" value="P:endosome organization"/>
    <property type="evidence" value="ECO:0007669"/>
    <property type="project" value="TreeGrafter"/>
</dbReference>
<evidence type="ECO:0000256" key="4">
    <source>
        <dbReference type="PROSITE-ProRule" id="PRU00091"/>
    </source>
</evidence>
<dbReference type="InterPro" id="IPR000306">
    <property type="entry name" value="Znf_FYVE"/>
</dbReference>
<dbReference type="InterPro" id="IPR017455">
    <property type="entry name" value="Znf_FYVE-rel"/>
</dbReference>
<dbReference type="GeneID" id="27687554"/>
<dbReference type="RefSeq" id="XP_016609022.1">
    <property type="nucleotide sequence ID" value="XM_016752328.1"/>
</dbReference>
<proteinExistence type="predicted"/>
<sequence length="437" mass="49193">MLASTESHGKKESTTAYDLLYQAFGHKQETKRGRIQISNPIPQHDILHENQRSRSNAGIGTASADEHSAKKADNSLLPSTSSLHSRAPRSTTKSQAASRKGSNDSITLAPPFSARFGLAAVPHRSAKSYAVRRPTRSRPSLSSLPSLNDEFEDRTEYSVRTVFRRPPNPVQTFENIHKLAEIEFFFLGKPLVGTRIFLRDDVVYKVRIDGDERYSEPRRLFLLSDMLIYGTPLGQVATDHLANAYDRQTILLLADLEVMAVDDTDYALVDIETPTQSLRVGFDSNAKRDEWIAVARRAVAETHAWEARQRRRRHSNASQSSLSEWNLFKLWQGVDFASNKRGTVVDRKVSMSTVSSVESVAVPWIPDHEATVCMICQTTKFSMMIRKHHCRQCGRVICWKCSRLDIGVRVCTECYAEANMYSSARSEASRDSIVSQP</sequence>
<dbReference type="Gene3D" id="2.30.29.30">
    <property type="entry name" value="Pleckstrin-homology domain (PH domain)/Phosphotyrosine-binding domain (PTB)"/>
    <property type="match status" value="1"/>
</dbReference>
<dbReference type="PANTHER" id="PTHR46280:SF3">
    <property type="entry name" value="PLECKSTRIN HOMOLOGY DOMAIN-CONTAINING FAMILY F MEMBER 1 HOMOLOG"/>
    <property type="match status" value="1"/>
</dbReference>
<dbReference type="GO" id="GO:0005769">
    <property type="term" value="C:early endosome"/>
    <property type="evidence" value="ECO:0007669"/>
    <property type="project" value="TreeGrafter"/>
</dbReference>
<evidence type="ECO:0000259" key="6">
    <source>
        <dbReference type="PROSITE" id="PS50178"/>
    </source>
</evidence>
<dbReference type="InParanoid" id="A0A0L0HIX4"/>
<feature type="compositionally biased region" description="Basic and acidic residues" evidence="5">
    <location>
        <begin position="64"/>
        <end position="73"/>
    </location>
</feature>
<dbReference type="Proteomes" id="UP000053201">
    <property type="component" value="Unassembled WGS sequence"/>
</dbReference>
<dbReference type="PANTHER" id="PTHR46280">
    <property type="entry name" value="PLECKSTRIN HOMOLOGY DOMAIN-CONTAINING FAMILY F MEMBER 2-RELATED"/>
    <property type="match status" value="1"/>
</dbReference>
<evidence type="ECO:0000313" key="8">
    <source>
        <dbReference type="Proteomes" id="UP000053201"/>
    </source>
</evidence>
<dbReference type="VEuPathDB" id="FungiDB:SPPG_04081"/>
<dbReference type="AlphaFoldDB" id="A0A0L0HIX4"/>
<dbReference type="Pfam" id="PF01363">
    <property type="entry name" value="FYVE"/>
    <property type="match status" value="1"/>
</dbReference>
<dbReference type="InterPro" id="IPR013083">
    <property type="entry name" value="Znf_RING/FYVE/PHD"/>
</dbReference>
<dbReference type="STRING" id="645134.A0A0L0HIX4"/>
<name>A0A0L0HIX4_SPIPD</name>
<dbReference type="EMBL" id="KQ257455">
    <property type="protein sequence ID" value="KND00983.1"/>
    <property type="molecule type" value="Genomic_DNA"/>
</dbReference>
<feature type="compositionally biased region" description="Low complexity" evidence="5">
    <location>
        <begin position="137"/>
        <end position="147"/>
    </location>
</feature>
<keyword evidence="3" id="KW-0862">Zinc</keyword>
<evidence type="ECO:0000256" key="1">
    <source>
        <dbReference type="ARBA" id="ARBA00022723"/>
    </source>
</evidence>
<dbReference type="Gene3D" id="3.30.40.10">
    <property type="entry name" value="Zinc/RING finger domain, C3HC4 (zinc finger)"/>
    <property type="match status" value="1"/>
</dbReference>
<accession>A0A0L0HIX4</accession>
<evidence type="ECO:0000256" key="3">
    <source>
        <dbReference type="ARBA" id="ARBA00022833"/>
    </source>
</evidence>
<evidence type="ECO:0000256" key="5">
    <source>
        <dbReference type="SAM" id="MobiDB-lite"/>
    </source>
</evidence>
<keyword evidence="1" id="KW-0479">Metal-binding</keyword>
<dbReference type="SUPFAM" id="SSF57903">
    <property type="entry name" value="FYVE/PHD zinc finger"/>
    <property type="match status" value="1"/>
</dbReference>
<dbReference type="SMART" id="SM00064">
    <property type="entry name" value="FYVE"/>
    <property type="match status" value="1"/>
</dbReference>
<dbReference type="eggNOG" id="KOG1729">
    <property type="taxonomic scope" value="Eukaryota"/>
</dbReference>
<dbReference type="InterPro" id="IPR051765">
    <property type="entry name" value="PH_domain-containing_F"/>
</dbReference>
<evidence type="ECO:0000313" key="7">
    <source>
        <dbReference type="EMBL" id="KND00983.1"/>
    </source>
</evidence>
<dbReference type="OrthoDB" id="660555at2759"/>
<gene>
    <name evidence="7" type="ORF">SPPG_04081</name>
</gene>
<dbReference type="GO" id="GO:0035091">
    <property type="term" value="F:phosphatidylinositol binding"/>
    <property type="evidence" value="ECO:0007669"/>
    <property type="project" value="TreeGrafter"/>
</dbReference>
<keyword evidence="8" id="KW-1185">Reference proteome</keyword>
<dbReference type="PROSITE" id="PS50178">
    <property type="entry name" value="ZF_FYVE"/>
    <property type="match status" value="1"/>
</dbReference>
<dbReference type="GO" id="GO:0008270">
    <property type="term" value="F:zinc ion binding"/>
    <property type="evidence" value="ECO:0007669"/>
    <property type="project" value="UniProtKB-KW"/>
</dbReference>
<feature type="region of interest" description="Disordered" evidence="5">
    <location>
        <begin position="57"/>
        <end position="106"/>
    </location>
</feature>
<feature type="compositionally biased region" description="Polar residues" evidence="5">
    <location>
        <begin position="76"/>
        <end position="97"/>
    </location>
</feature>
<reference evidence="7 8" key="1">
    <citation type="submission" date="2009-08" db="EMBL/GenBank/DDBJ databases">
        <title>The Genome Sequence of Spizellomyces punctatus strain DAOM BR117.</title>
        <authorList>
            <consortium name="The Broad Institute Genome Sequencing Platform"/>
            <person name="Russ C."/>
            <person name="Cuomo C."/>
            <person name="Shea T."/>
            <person name="Young S.K."/>
            <person name="Zeng Q."/>
            <person name="Koehrsen M."/>
            <person name="Haas B."/>
            <person name="Borodovsky M."/>
            <person name="Guigo R."/>
            <person name="Alvarado L."/>
            <person name="Berlin A."/>
            <person name="Bochicchio J."/>
            <person name="Borenstein D."/>
            <person name="Chapman S."/>
            <person name="Chen Z."/>
            <person name="Engels R."/>
            <person name="Freedman E."/>
            <person name="Gellesch M."/>
            <person name="Goldberg J."/>
            <person name="Griggs A."/>
            <person name="Gujja S."/>
            <person name="Heiman D."/>
            <person name="Hepburn T."/>
            <person name="Howarth C."/>
            <person name="Jen D."/>
            <person name="Larson L."/>
            <person name="Lewis B."/>
            <person name="Mehta T."/>
            <person name="Park D."/>
            <person name="Pearson M."/>
            <person name="Roberts A."/>
            <person name="Saif S."/>
            <person name="Shenoy N."/>
            <person name="Sisk P."/>
            <person name="Stolte C."/>
            <person name="Sykes S."/>
            <person name="Thomson T."/>
            <person name="Walk T."/>
            <person name="White J."/>
            <person name="Yandava C."/>
            <person name="Burger G."/>
            <person name="Gray M.W."/>
            <person name="Holland P.W.H."/>
            <person name="King N."/>
            <person name="Lang F.B.F."/>
            <person name="Roger A.J."/>
            <person name="Ruiz-Trillo I."/>
            <person name="Lander E."/>
            <person name="Nusbaum C."/>
        </authorList>
    </citation>
    <scope>NUCLEOTIDE SEQUENCE [LARGE SCALE GENOMIC DNA]</scope>
    <source>
        <strain evidence="7 8">DAOM BR117</strain>
    </source>
</reference>
<feature type="domain" description="FYVE-type" evidence="6">
    <location>
        <begin position="367"/>
        <end position="419"/>
    </location>
</feature>
<dbReference type="InterPro" id="IPR011993">
    <property type="entry name" value="PH-like_dom_sf"/>
</dbReference>
<feature type="region of interest" description="Disordered" evidence="5">
    <location>
        <begin position="127"/>
        <end position="147"/>
    </location>
</feature>
<keyword evidence="2 4" id="KW-0863">Zinc-finger</keyword>
<dbReference type="InterPro" id="IPR011011">
    <property type="entry name" value="Znf_FYVE_PHD"/>
</dbReference>
<organism evidence="7 8">
    <name type="scientific">Spizellomyces punctatus (strain DAOM BR117)</name>
    <dbReference type="NCBI Taxonomy" id="645134"/>
    <lineage>
        <taxon>Eukaryota</taxon>
        <taxon>Fungi</taxon>
        <taxon>Fungi incertae sedis</taxon>
        <taxon>Chytridiomycota</taxon>
        <taxon>Chytridiomycota incertae sedis</taxon>
        <taxon>Chytridiomycetes</taxon>
        <taxon>Spizellomycetales</taxon>
        <taxon>Spizellomycetaceae</taxon>
        <taxon>Spizellomyces</taxon>
    </lineage>
</organism>